<dbReference type="Proteomes" id="UP001140096">
    <property type="component" value="Unassembled WGS sequence"/>
</dbReference>
<reference evidence="1" key="1">
    <citation type="submission" date="2022-07" db="EMBL/GenBank/DDBJ databases">
        <title>Phylogenomic reconstructions and comparative analyses of Kickxellomycotina fungi.</title>
        <authorList>
            <person name="Reynolds N.K."/>
            <person name="Stajich J.E."/>
            <person name="Barry K."/>
            <person name="Grigoriev I.V."/>
            <person name="Crous P."/>
            <person name="Smith M.E."/>
        </authorList>
    </citation>
    <scope>NUCLEOTIDE SEQUENCE</scope>
    <source>
        <strain evidence="1">CBS 102833</strain>
    </source>
</reference>
<accession>A0ACC1L6U3</accession>
<organism evidence="1 2">
    <name type="scientific">Coemansia furcata</name>
    <dbReference type="NCBI Taxonomy" id="417177"/>
    <lineage>
        <taxon>Eukaryota</taxon>
        <taxon>Fungi</taxon>
        <taxon>Fungi incertae sedis</taxon>
        <taxon>Zoopagomycota</taxon>
        <taxon>Kickxellomycotina</taxon>
        <taxon>Kickxellomycetes</taxon>
        <taxon>Kickxellales</taxon>
        <taxon>Kickxellaceae</taxon>
        <taxon>Coemansia</taxon>
    </lineage>
</organism>
<gene>
    <name evidence="1" type="ORF">H4S07_004797</name>
</gene>
<evidence type="ECO:0000313" key="1">
    <source>
        <dbReference type="EMBL" id="KAJ2801989.1"/>
    </source>
</evidence>
<keyword evidence="2" id="KW-1185">Reference proteome</keyword>
<evidence type="ECO:0000313" key="2">
    <source>
        <dbReference type="Proteomes" id="UP001140096"/>
    </source>
</evidence>
<protein>
    <submittedName>
        <fullName evidence="1">Uncharacterized protein</fullName>
    </submittedName>
</protein>
<name>A0ACC1L6U3_9FUNG</name>
<proteinExistence type="predicted"/>
<sequence length="267" mass="28499">MEMLLGNQHVPQVSFYPGSVAALMTSGSGLAGLVIDCGHRVALVTPVYDACVLPPYATSTPLAGAALFANVCRLLQNHARLAPASSSDDVDCQGDNALSDSVVAHVMTQLLLASPIVPPDWLHVTLGAPRLTIDMGRYGHGHLPFPSWVREHTADHQSIPDAVVQCVGHVPVNIRRALVTNVLVIGSIADLPGFRHRLLHDIVARLRSDRRWLALVADAALVMDLGAFASSEQVWIGTSLAVAAKIGSVEVSREDFDGCTLLDWTTI</sequence>
<dbReference type="EMBL" id="JANBUP010002079">
    <property type="protein sequence ID" value="KAJ2801989.1"/>
    <property type="molecule type" value="Genomic_DNA"/>
</dbReference>
<comment type="caution">
    <text evidence="1">The sequence shown here is derived from an EMBL/GenBank/DDBJ whole genome shotgun (WGS) entry which is preliminary data.</text>
</comment>
<feature type="non-terminal residue" evidence="1">
    <location>
        <position position="267"/>
    </location>
</feature>